<dbReference type="EMBL" id="BPVZ01000393">
    <property type="protein sequence ID" value="GKV50750.1"/>
    <property type="molecule type" value="Genomic_DNA"/>
</dbReference>
<gene>
    <name evidence="2" type="ORF">SLEP1_g57446</name>
</gene>
<dbReference type="Pfam" id="PF07727">
    <property type="entry name" value="RVT_2"/>
    <property type="match status" value="1"/>
</dbReference>
<evidence type="ECO:0000259" key="1">
    <source>
        <dbReference type="Pfam" id="PF07727"/>
    </source>
</evidence>
<feature type="domain" description="Reverse transcriptase Ty1/copia-type" evidence="1">
    <location>
        <begin position="47"/>
        <end position="148"/>
    </location>
</feature>
<dbReference type="Proteomes" id="UP001054252">
    <property type="component" value="Unassembled WGS sequence"/>
</dbReference>
<dbReference type="PANTHER" id="PTHR11439:SF461">
    <property type="entry name" value="OS10G0432200 PROTEIN"/>
    <property type="match status" value="1"/>
</dbReference>
<organism evidence="2 3">
    <name type="scientific">Rubroshorea leprosula</name>
    <dbReference type="NCBI Taxonomy" id="152421"/>
    <lineage>
        <taxon>Eukaryota</taxon>
        <taxon>Viridiplantae</taxon>
        <taxon>Streptophyta</taxon>
        <taxon>Embryophyta</taxon>
        <taxon>Tracheophyta</taxon>
        <taxon>Spermatophyta</taxon>
        <taxon>Magnoliopsida</taxon>
        <taxon>eudicotyledons</taxon>
        <taxon>Gunneridae</taxon>
        <taxon>Pentapetalae</taxon>
        <taxon>rosids</taxon>
        <taxon>malvids</taxon>
        <taxon>Malvales</taxon>
        <taxon>Dipterocarpaceae</taxon>
        <taxon>Rubroshorea</taxon>
    </lineage>
</organism>
<comment type="caution">
    <text evidence="2">The sequence shown here is derived from an EMBL/GenBank/DDBJ whole genome shotgun (WGS) entry which is preliminary data.</text>
</comment>
<dbReference type="CDD" id="cd09272">
    <property type="entry name" value="RNase_HI_RT_Ty1"/>
    <property type="match status" value="1"/>
</dbReference>
<name>A0AAV5MLQ3_9ROSI</name>
<evidence type="ECO:0000313" key="2">
    <source>
        <dbReference type="EMBL" id="GKV50750.1"/>
    </source>
</evidence>
<keyword evidence="3" id="KW-1185">Reference proteome</keyword>
<dbReference type="InterPro" id="IPR013103">
    <property type="entry name" value="RVT_2"/>
</dbReference>
<dbReference type="PANTHER" id="PTHR11439">
    <property type="entry name" value="GAG-POL-RELATED RETROTRANSPOSON"/>
    <property type="match status" value="1"/>
</dbReference>
<dbReference type="InterPro" id="IPR043502">
    <property type="entry name" value="DNA/RNA_pol_sf"/>
</dbReference>
<sequence>MHSLLTIAAIRRWKLFQMDMKNTFLNGDLEEEVYMKPPPRLNHPPTKFGFTSSPHDTALFICKTAQGMVFLFLYVDDMIITRDDVACVEELKQSLSQKFEMKDLGVLSYFLGLKVTSLDDGYLLSQVKYASNLVSKAELNDSNSVSTACKPNLKLIPIDGSPLSNPSRYQQLVGSLVYLTTTRPDIAYALHIVSQLMAAPHFTCYTAMLCIICYIKGTLFHGLHFSTNSSPVLRAYSDADWACDPSNHRSTTSYYLFLGNSLISWWSKKQTIPSHSLAEAEYIALGDITSKLLSLRWLLEDIGIP</sequence>
<accession>A0AAV5MLQ3</accession>
<reference evidence="2 3" key="1">
    <citation type="journal article" date="2021" name="Commun. Biol.">
        <title>The genome of Shorea leprosula (Dipterocarpaceae) highlights the ecological relevance of drought in aseasonal tropical rainforests.</title>
        <authorList>
            <person name="Ng K.K.S."/>
            <person name="Kobayashi M.J."/>
            <person name="Fawcett J.A."/>
            <person name="Hatakeyama M."/>
            <person name="Paape T."/>
            <person name="Ng C.H."/>
            <person name="Ang C.C."/>
            <person name="Tnah L.H."/>
            <person name="Lee C.T."/>
            <person name="Nishiyama T."/>
            <person name="Sese J."/>
            <person name="O'Brien M.J."/>
            <person name="Copetti D."/>
            <person name="Mohd Noor M.I."/>
            <person name="Ong R.C."/>
            <person name="Putra M."/>
            <person name="Sireger I.Z."/>
            <person name="Indrioko S."/>
            <person name="Kosugi Y."/>
            <person name="Izuno A."/>
            <person name="Isagi Y."/>
            <person name="Lee S.L."/>
            <person name="Shimizu K.K."/>
        </authorList>
    </citation>
    <scope>NUCLEOTIDE SEQUENCE [LARGE SCALE GENOMIC DNA]</scope>
    <source>
        <strain evidence="2">214</strain>
    </source>
</reference>
<evidence type="ECO:0000313" key="3">
    <source>
        <dbReference type="Proteomes" id="UP001054252"/>
    </source>
</evidence>
<proteinExistence type="predicted"/>
<dbReference type="AlphaFoldDB" id="A0AAV5MLQ3"/>
<dbReference type="SUPFAM" id="SSF56672">
    <property type="entry name" value="DNA/RNA polymerases"/>
    <property type="match status" value="1"/>
</dbReference>
<protein>
    <recommendedName>
        <fullName evidence="1">Reverse transcriptase Ty1/copia-type domain-containing protein</fullName>
    </recommendedName>
</protein>